<dbReference type="EMBL" id="BNBA01000020">
    <property type="protein sequence ID" value="GHH56216.1"/>
    <property type="molecule type" value="Genomic_DNA"/>
</dbReference>
<dbReference type="InterPro" id="IPR014710">
    <property type="entry name" value="RmlC-like_jellyroll"/>
</dbReference>
<dbReference type="Gene3D" id="2.60.120.10">
    <property type="entry name" value="Jelly Rolls"/>
    <property type="match status" value="1"/>
</dbReference>
<evidence type="ECO:0000313" key="3">
    <source>
        <dbReference type="Proteomes" id="UP000623958"/>
    </source>
</evidence>
<dbReference type="InterPro" id="IPR039935">
    <property type="entry name" value="YML079W-like"/>
</dbReference>
<keyword evidence="3" id="KW-1185">Reference proteome</keyword>
<dbReference type="SUPFAM" id="SSF51182">
    <property type="entry name" value="RmlC-like cupins"/>
    <property type="match status" value="1"/>
</dbReference>
<dbReference type="PANTHER" id="PTHR33387">
    <property type="entry name" value="RMLC-LIKE JELLY ROLL FOLD PROTEIN"/>
    <property type="match status" value="1"/>
</dbReference>
<dbReference type="InterPro" id="IPR011051">
    <property type="entry name" value="RmlC_Cupin_sf"/>
</dbReference>
<reference evidence="2" key="2">
    <citation type="submission" date="2020-09" db="EMBL/GenBank/DDBJ databases">
        <authorList>
            <person name="Sun Q."/>
            <person name="Ohkuma M."/>
        </authorList>
    </citation>
    <scope>NUCLEOTIDE SEQUENCE</scope>
    <source>
        <strain evidence="2">JCM 13306</strain>
    </source>
</reference>
<dbReference type="Proteomes" id="UP000623958">
    <property type="component" value="Unassembled WGS sequence"/>
</dbReference>
<gene>
    <name evidence="2" type="ORF">GCM10009090_25730</name>
</gene>
<dbReference type="RefSeq" id="WP_434027708.1">
    <property type="nucleotide sequence ID" value="NZ_BNBA01000020.1"/>
</dbReference>
<accession>A0A919KIP3</accession>
<dbReference type="CDD" id="cd06121">
    <property type="entry name" value="cupin_YML079wp"/>
    <property type="match status" value="1"/>
</dbReference>
<evidence type="ECO:0000259" key="1">
    <source>
        <dbReference type="Pfam" id="PF06172"/>
    </source>
</evidence>
<sequence>MDDIAAELIERFDLQPHPEGGHYRRIHESRVRNGARPAVTGIRFLLARGEASRWHRVDGDECWHWQQGGVLELLTLDAHGGAVRRQRLGPYGGGVEPMRVVPAGVWQAARPLGDFALVACTVSPGFAWEGFALMAPDDPLATPLRRAGVWFD</sequence>
<feature type="domain" description="DUF985" evidence="1">
    <location>
        <begin position="7"/>
        <end position="134"/>
    </location>
</feature>
<dbReference type="AlphaFoldDB" id="A0A919KIP3"/>
<dbReference type="Pfam" id="PF06172">
    <property type="entry name" value="Cupin_5"/>
    <property type="match status" value="1"/>
</dbReference>
<evidence type="ECO:0000313" key="2">
    <source>
        <dbReference type="EMBL" id="GHH56216.1"/>
    </source>
</evidence>
<reference evidence="2" key="1">
    <citation type="journal article" date="2014" name="Int. J. Syst. Evol. Microbiol.">
        <title>Complete genome sequence of Corynebacterium casei LMG S-19264T (=DSM 44701T), isolated from a smear-ripened cheese.</title>
        <authorList>
            <consortium name="US DOE Joint Genome Institute (JGI-PGF)"/>
            <person name="Walter F."/>
            <person name="Albersmeier A."/>
            <person name="Kalinowski J."/>
            <person name="Ruckert C."/>
        </authorList>
    </citation>
    <scope>NUCLEOTIDE SEQUENCE</scope>
    <source>
        <strain evidence="2">JCM 13306</strain>
    </source>
</reference>
<protein>
    <recommendedName>
        <fullName evidence="1">DUF985 domain-containing protein</fullName>
    </recommendedName>
</protein>
<name>A0A919KIP3_9XANT</name>
<proteinExistence type="predicted"/>
<dbReference type="PANTHER" id="PTHR33387:SF3">
    <property type="entry name" value="DUF985 DOMAIN-CONTAINING PROTEIN"/>
    <property type="match status" value="1"/>
</dbReference>
<dbReference type="InterPro" id="IPR009327">
    <property type="entry name" value="Cupin_DUF985"/>
</dbReference>
<comment type="caution">
    <text evidence="2">The sequence shown here is derived from an EMBL/GenBank/DDBJ whole genome shotgun (WGS) entry which is preliminary data.</text>
</comment>
<organism evidence="2 3">
    <name type="scientific">Xanthomonas boreopolis</name>
    <dbReference type="NCBI Taxonomy" id="86183"/>
    <lineage>
        <taxon>Bacteria</taxon>
        <taxon>Pseudomonadati</taxon>
        <taxon>Pseudomonadota</taxon>
        <taxon>Gammaproteobacteria</taxon>
        <taxon>Lysobacterales</taxon>
        <taxon>Lysobacteraceae</taxon>
        <taxon>Xanthomonas</taxon>
    </lineage>
</organism>